<evidence type="ECO:0000313" key="3">
    <source>
        <dbReference type="Proteomes" id="UP001249851"/>
    </source>
</evidence>
<dbReference type="Proteomes" id="UP001249851">
    <property type="component" value="Unassembled WGS sequence"/>
</dbReference>
<organism evidence="2 3">
    <name type="scientific">Acropora cervicornis</name>
    <name type="common">Staghorn coral</name>
    <dbReference type="NCBI Taxonomy" id="6130"/>
    <lineage>
        <taxon>Eukaryota</taxon>
        <taxon>Metazoa</taxon>
        <taxon>Cnidaria</taxon>
        <taxon>Anthozoa</taxon>
        <taxon>Hexacorallia</taxon>
        <taxon>Scleractinia</taxon>
        <taxon>Astrocoeniina</taxon>
        <taxon>Acroporidae</taxon>
        <taxon>Acropora</taxon>
    </lineage>
</organism>
<evidence type="ECO:0000256" key="1">
    <source>
        <dbReference type="SAM" id="MobiDB-lite"/>
    </source>
</evidence>
<comment type="caution">
    <text evidence="2">The sequence shown here is derived from an EMBL/GenBank/DDBJ whole genome shotgun (WGS) entry which is preliminary data.</text>
</comment>
<dbReference type="AlphaFoldDB" id="A0AAD9VEV3"/>
<evidence type="ECO:0000313" key="2">
    <source>
        <dbReference type="EMBL" id="KAK2571906.1"/>
    </source>
</evidence>
<feature type="region of interest" description="Disordered" evidence="1">
    <location>
        <begin position="350"/>
        <end position="371"/>
    </location>
</feature>
<name>A0AAD9VEV3_ACRCE</name>
<reference evidence="2" key="1">
    <citation type="journal article" date="2023" name="G3 (Bethesda)">
        <title>Whole genome assembly and annotation of the endangered Caribbean coral Acropora cervicornis.</title>
        <authorList>
            <person name="Selwyn J.D."/>
            <person name="Vollmer S.V."/>
        </authorList>
    </citation>
    <scope>NUCLEOTIDE SEQUENCE</scope>
    <source>
        <strain evidence="2">K2</strain>
    </source>
</reference>
<reference evidence="2" key="2">
    <citation type="journal article" date="2023" name="Science">
        <title>Genomic signatures of disease resistance in endangered staghorn corals.</title>
        <authorList>
            <person name="Vollmer S.V."/>
            <person name="Selwyn J.D."/>
            <person name="Despard B.A."/>
            <person name="Roesel C.L."/>
        </authorList>
    </citation>
    <scope>NUCLEOTIDE SEQUENCE</scope>
    <source>
        <strain evidence="2">K2</strain>
    </source>
</reference>
<gene>
    <name evidence="2" type="ORF">P5673_003317</name>
</gene>
<dbReference type="EMBL" id="JARQWQ010000005">
    <property type="protein sequence ID" value="KAK2571906.1"/>
    <property type="molecule type" value="Genomic_DNA"/>
</dbReference>
<accession>A0AAD9VEV3</accession>
<protein>
    <submittedName>
        <fullName evidence="2">Uncharacterized protein</fullName>
    </submittedName>
</protein>
<keyword evidence="3" id="KW-1185">Reference proteome</keyword>
<sequence length="371" mass="42136">MTTAAKEAEEIFQGMKLFSRKLAENNVLTDENSLKRFKGRDHLSDNQSHQVLHRKAFTTKMSRSYVQQVSCVAWPRPRSNSFPFIKRWNPLPRVLEEDESLEEAPSSGKLPNVSQLAVQKVNWTDESLSQELLCKINSLRSTLVLADFTGIKLKNFRPRSNSFPLIKRLNPLPCVLEEEEIIGEEKSPKKAPYQRQSFDWNDNNKVSHELFNRINLLRATLSSVDSSSKAQGHCRLTKPVAGNPVGDKLPCKFQISPHRAETNSAERNAREQVHNISKVAQTQTSHVRKPDSTYISLISGFTHEALKQTHAQSKSVESELTLASELKRSKNCKKLKCIAFSPRKLFSCSPPRQDRNQQISHSAEYIPQMGC</sequence>
<proteinExistence type="predicted"/>